<name>A0ABQ1PTC8_9ENTE</name>
<dbReference type="RefSeq" id="WP_088272019.1">
    <property type="nucleotide sequence ID" value="NZ_BMKI01000015.1"/>
</dbReference>
<evidence type="ECO:0000313" key="1">
    <source>
        <dbReference type="EMBL" id="GGD03461.1"/>
    </source>
</evidence>
<keyword evidence="2" id="KW-1185">Reference proteome</keyword>
<dbReference type="Proteomes" id="UP000630615">
    <property type="component" value="Unassembled WGS sequence"/>
</dbReference>
<reference evidence="2" key="1">
    <citation type="journal article" date="2019" name="Int. J. Syst. Evol. Microbiol.">
        <title>The Global Catalogue of Microorganisms (GCM) 10K type strain sequencing project: providing services to taxonomists for standard genome sequencing and annotation.</title>
        <authorList>
            <consortium name="The Broad Institute Genomics Platform"/>
            <consortium name="The Broad Institute Genome Sequencing Center for Infectious Disease"/>
            <person name="Wu L."/>
            <person name="Ma J."/>
        </authorList>
    </citation>
    <scope>NUCLEOTIDE SEQUENCE [LARGE SCALE GENOMIC DNA]</scope>
    <source>
        <strain evidence="2">CGMCC 1.15942</strain>
    </source>
</reference>
<dbReference type="EMBL" id="BMKI01000015">
    <property type="protein sequence ID" value="GGD03461.1"/>
    <property type="molecule type" value="Genomic_DNA"/>
</dbReference>
<comment type="caution">
    <text evidence="1">The sequence shown here is derived from an EMBL/GenBank/DDBJ whole genome shotgun (WGS) entry which is preliminary data.</text>
</comment>
<evidence type="ECO:0000313" key="2">
    <source>
        <dbReference type="Proteomes" id="UP000630615"/>
    </source>
</evidence>
<protein>
    <submittedName>
        <fullName evidence="1">LtrD</fullName>
    </submittedName>
</protein>
<organism evidence="1 2">
    <name type="scientific">Enterococcus wangshanyuanii</name>
    <dbReference type="NCBI Taxonomy" id="2005703"/>
    <lineage>
        <taxon>Bacteria</taxon>
        <taxon>Bacillati</taxon>
        <taxon>Bacillota</taxon>
        <taxon>Bacilli</taxon>
        <taxon>Lactobacillales</taxon>
        <taxon>Enterococcaceae</taxon>
        <taxon>Enterococcus</taxon>
    </lineage>
</organism>
<proteinExistence type="predicted"/>
<gene>
    <name evidence="1" type="ORF">GCM10011573_36160</name>
</gene>
<sequence>MDNLTDESKLIIVQFFLDDPTSETPRIHSKKREKRKGTVLKELDTLIHDLEEIETDIDLEPYKEAAKILRKLRGKDEYMSFVDELLQPYLS</sequence>
<accession>A0ABQ1PTC8</accession>